<proteinExistence type="predicted"/>
<sequence length="382" mass="42526">MVFKMKSLRLWLVLPLCVLLFAEVASAGQANVFIYHRFDENRYPSTNISTEIFAEQLAYLKQENYQVLSFGEVVRRIQQGESLPEKAAALCADDAYQSFADGAMPIVREYGYPITLFVNTDAVGSSGYLDWQTIKGLHAEGVGIENHTASHPYMVEMEEGESFAAWRERIKKDILKSQQAFSQQLGYQPKSIAYTFGEYSDEVIGLVKELGFESAFAQQSGVVHDKNDLFTLPRFPMGGPYATLKGFIDKLKMKPLVVLQQEPVSPLIYKENPPELLLQLETADVDMGRVNCFVQGENSCTVAAVIGRPGWYRVIAEQPLSGRRNKYTLTVPGKKGGWHWFSQPWVNAERPALQSSLDVKKGSAAAFQADVGKAGEAVTADQ</sequence>
<feature type="signal peptide" evidence="3">
    <location>
        <begin position="1"/>
        <end position="27"/>
    </location>
</feature>
<dbReference type="PANTHER" id="PTHR34216:SF3">
    <property type="entry name" value="POLY-BETA-1,6-N-ACETYL-D-GLUCOSAMINE N-DEACETYLASE"/>
    <property type="match status" value="1"/>
</dbReference>
<dbReference type="InterPro" id="IPR051398">
    <property type="entry name" value="Polysacch_Deacetylase"/>
</dbReference>
<dbReference type="InterPro" id="IPR002509">
    <property type="entry name" value="NODB_dom"/>
</dbReference>
<feature type="chain" id="PRO_5012500222" evidence="3">
    <location>
        <begin position="28"/>
        <end position="382"/>
    </location>
</feature>
<dbReference type="Gene3D" id="3.20.20.370">
    <property type="entry name" value="Glycoside hydrolase/deacetylase"/>
    <property type="match status" value="1"/>
</dbReference>
<dbReference type="InterPro" id="IPR011330">
    <property type="entry name" value="Glyco_hydro/deAcase_b/a-brl"/>
</dbReference>
<dbReference type="CDD" id="cd10973">
    <property type="entry name" value="CE4_DAC_u4_5s"/>
    <property type="match status" value="1"/>
</dbReference>
<organism evidence="5 6">
    <name type="scientific">Malonomonas rubra DSM 5091</name>
    <dbReference type="NCBI Taxonomy" id="1122189"/>
    <lineage>
        <taxon>Bacteria</taxon>
        <taxon>Pseudomonadati</taxon>
        <taxon>Thermodesulfobacteriota</taxon>
        <taxon>Desulfuromonadia</taxon>
        <taxon>Desulfuromonadales</taxon>
        <taxon>Geopsychrobacteraceae</taxon>
        <taxon>Malonomonas</taxon>
    </lineage>
</organism>
<reference evidence="5 6" key="1">
    <citation type="submission" date="2016-11" db="EMBL/GenBank/DDBJ databases">
        <authorList>
            <person name="Jaros S."/>
            <person name="Januszkiewicz K."/>
            <person name="Wedrychowicz H."/>
        </authorList>
    </citation>
    <scope>NUCLEOTIDE SEQUENCE [LARGE SCALE GENOMIC DNA]</scope>
    <source>
        <strain evidence="5 6">DSM 5091</strain>
    </source>
</reference>
<evidence type="ECO:0000313" key="6">
    <source>
        <dbReference type="Proteomes" id="UP000184171"/>
    </source>
</evidence>
<gene>
    <name evidence="5" type="ORF">SAMN02745165_00603</name>
</gene>
<dbReference type="PROSITE" id="PS51677">
    <property type="entry name" value="NODB"/>
    <property type="match status" value="1"/>
</dbReference>
<dbReference type="GO" id="GO:0016810">
    <property type="term" value="F:hydrolase activity, acting on carbon-nitrogen (but not peptide) bonds"/>
    <property type="evidence" value="ECO:0007669"/>
    <property type="project" value="InterPro"/>
</dbReference>
<dbReference type="Proteomes" id="UP000184171">
    <property type="component" value="Unassembled WGS sequence"/>
</dbReference>
<evidence type="ECO:0000259" key="4">
    <source>
        <dbReference type="PROSITE" id="PS51677"/>
    </source>
</evidence>
<evidence type="ECO:0000313" key="5">
    <source>
        <dbReference type="EMBL" id="SHI70181.1"/>
    </source>
</evidence>
<dbReference type="STRING" id="1122189.SAMN02745165_00603"/>
<dbReference type="PANTHER" id="PTHR34216">
    <property type="match status" value="1"/>
</dbReference>
<dbReference type="AlphaFoldDB" id="A0A1M6DAP9"/>
<evidence type="ECO:0000256" key="3">
    <source>
        <dbReference type="SAM" id="SignalP"/>
    </source>
</evidence>
<dbReference type="SUPFAM" id="SSF88713">
    <property type="entry name" value="Glycoside hydrolase/deacetylase"/>
    <property type="match status" value="1"/>
</dbReference>
<protein>
    <submittedName>
        <fullName evidence="5">Polysaccharide deacetylase</fullName>
    </submittedName>
</protein>
<evidence type="ECO:0000256" key="2">
    <source>
        <dbReference type="ARBA" id="ARBA00022729"/>
    </source>
</evidence>
<keyword evidence="2 3" id="KW-0732">Signal</keyword>
<dbReference type="GO" id="GO:0005576">
    <property type="term" value="C:extracellular region"/>
    <property type="evidence" value="ECO:0007669"/>
    <property type="project" value="UniProtKB-SubCell"/>
</dbReference>
<dbReference type="GO" id="GO:0005975">
    <property type="term" value="P:carbohydrate metabolic process"/>
    <property type="evidence" value="ECO:0007669"/>
    <property type="project" value="InterPro"/>
</dbReference>
<dbReference type="Pfam" id="PF01522">
    <property type="entry name" value="Polysacc_deac_1"/>
    <property type="match status" value="1"/>
</dbReference>
<dbReference type="EMBL" id="FQZT01000002">
    <property type="protein sequence ID" value="SHI70181.1"/>
    <property type="molecule type" value="Genomic_DNA"/>
</dbReference>
<evidence type="ECO:0000256" key="1">
    <source>
        <dbReference type="ARBA" id="ARBA00004613"/>
    </source>
</evidence>
<keyword evidence="6" id="KW-1185">Reference proteome</keyword>
<comment type="subcellular location">
    <subcellularLocation>
        <location evidence="1">Secreted</location>
    </subcellularLocation>
</comment>
<accession>A0A1M6DAP9</accession>
<feature type="domain" description="NodB homology" evidence="4">
    <location>
        <begin position="86"/>
        <end position="288"/>
    </location>
</feature>
<name>A0A1M6DAP9_MALRU</name>